<dbReference type="PANTHER" id="PTHR43003">
    <property type="entry name" value="DNA-3-METHYLADENINE GLYCOSYLASE"/>
    <property type="match status" value="1"/>
</dbReference>
<dbReference type="GO" id="GO:0006285">
    <property type="term" value="P:base-excision repair, AP site formation"/>
    <property type="evidence" value="ECO:0007669"/>
    <property type="project" value="TreeGrafter"/>
</dbReference>
<dbReference type="GO" id="GO:0032993">
    <property type="term" value="C:protein-DNA complex"/>
    <property type="evidence" value="ECO:0007669"/>
    <property type="project" value="TreeGrafter"/>
</dbReference>
<dbReference type="AlphaFoldDB" id="A0A4D6NAL3"/>
<evidence type="ECO:0000313" key="3">
    <source>
        <dbReference type="EMBL" id="QCE10776.1"/>
    </source>
</evidence>
<gene>
    <name evidence="3" type="ORF">DEO72_LG10g2008</name>
</gene>
<dbReference type="InterPro" id="IPR051912">
    <property type="entry name" value="Alkylbase_DNA_Glycosylase/TA"/>
</dbReference>
<proteinExistence type="predicted"/>
<evidence type="ECO:0000256" key="2">
    <source>
        <dbReference type="ARBA" id="ARBA00023204"/>
    </source>
</evidence>
<dbReference type="EMBL" id="CP039354">
    <property type="protein sequence ID" value="QCE10776.1"/>
    <property type="molecule type" value="Genomic_DNA"/>
</dbReference>
<keyword evidence="1" id="KW-0227">DNA damage</keyword>
<dbReference type="Proteomes" id="UP000501690">
    <property type="component" value="Linkage Group LG10"/>
</dbReference>
<dbReference type="GO" id="GO:0032131">
    <property type="term" value="F:alkylated DNA binding"/>
    <property type="evidence" value="ECO:0007669"/>
    <property type="project" value="TreeGrafter"/>
</dbReference>
<evidence type="ECO:0000313" key="4">
    <source>
        <dbReference type="Proteomes" id="UP000501690"/>
    </source>
</evidence>
<name>A0A4D6NAL3_VIGUN</name>
<dbReference type="GO" id="GO:0008725">
    <property type="term" value="F:DNA-3-methyladenine glycosylase activity"/>
    <property type="evidence" value="ECO:0007669"/>
    <property type="project" value="TreeGrafter"/>
</dbReference>
<reference evidence="3 4" key="1">
    <citation type="submission" date="2019-04" db="EMBL/GenBank/DDBJ databases">
        <title>An improved genome assembly and genetic linkage map for asparagus bean, Vigna unguiculata ssp. sesquipedialis.</title>
        <authorList>
            <person name="Xia Q."/>
            <person name="Zhang R."/>
            <person name="Dong Y."/>
        </authorList>
    </citation>
    <scope>NUCLEOTIDE SEQUENCE [LARGE SCALE GENOMIC DNA]</scope>
    <source>
        <tissue evidence="3">Leaf</tissue>
    </source>
</reference>
<accession>A0A4D6NAL3</accession>
<keyword evidence="2" id="KW-0234">DNA repair</keyword>
<dbReference type="GO" id="GO:0006307">
    <property type="term" value="P:DNA alkylation repair"/>
    <property type="evidence" value="ECO:0007669"/>
    <property type="project" value="TreeGrafter"/>
</dbReference>
<organism evidence="3 4">
    <name type="scientific">Vigna unguiculata</name>
    <name type="common">Cowpea</name>
    <dbReference type="NCBI Taxonomy" id="3917"/>
    <lineage>
        <taxon>Eukaryota</taxon>
        <taxon>Viridiplantae</taxon>
        <taxon>Streptophyta</taxon>
        <taxon>Embryophyta</taxon>
        <taxon>Tracheophyta</taxon>
        <taxon>Spermatophyta</taxon>
        <taxon>Magnoliopsida</taxon>
        <taxon>eudicotyledons</taxon>
        <taxon>Gunneridae</taxon>
        <taxon>Pentapetalae</taxon>
        <taxon>rosids</taxon>
        <taxon>fabids</taxon>
        <taxon>Fabales</taxon>
        <taxon>Fabaceae</taxon>
        <taxon>Papilionoideae</taxon>
        <taxon>50 kb inversion clade</taxon>
        <taxon>NPAAA clade</taxon>
        <taxon>indigoferoid/millettioid clade</taxon>
        <taxon>Phaseoleae</taxon>
        <taxon>Vigna</taxon>
    </lineage>
</organism>
<evidence type="ECO:0000256" key="1">
    <source>
        <dbReference type="ARBA" id="ARBA00022763"/>
    </source>
</evidence>
<dbReference type="PANTHER" id="PTHR43003:SF5">
    <property type="entry name" value="DNA-3-METHYLADENINE GLYCOSYLASE"/>
    <property type="match status" value="1"/>
</dbReference>
<keyword evidence="4" id="KW-1185">Reference proteome</keyword>
<dbReference type="GO" id="GO:0043916">
    <property type="term" value="F:DNA-7-methylguanine glycosylase activity"/>
    <property type="evidence" value="ECO:0007669"/>
    <property type="project" value="TreeGrafter"/>
</dbReference>
<dbReference type="GO" id="GO:0005634">
    <property type="term" value="C:nucleus"/>
    <property type="evidence" value="ECO:0007669"/>
    <property type="project" value="TreeGrafter"/>
</dbReference>
<sequence length="61" mass="6844">MAVVPRLVARSLSCEGKVEIALRFLRNVDPLLSPLIDIHQPPTFDNFHTPFLVLHSSCFQG</sequence>
<protein>
    <submittedName>
        <fullName evidence="3">DNA-3-methyladenine glycosylase II</fullName>
    </submittedName>
</protein>